<feature type="binding site" evidence="16">
    <location>
        <position position="133"/>
    </location>
    <ligand>
        <name>Mg(2+)</name>
        <dbReference type="ChEBI" id="CHEBI:18420"/>
        <label>1</label>
    </ligand>
</feature>
<reference evidence="21" key="1">
    <citation type="submission" date="2020-10" db="EMBL/GenBank/DDBJ databases">
        <authorList>
            <person name="Gilroy R."/>
        </authorList>
    </citation>
    <scope>NUCLEOTIDE SEQUENCE</scope>
    <source>
        <strain evidence="21">ChiBcolR7-354</strain>
    </source>
</reference>
<dbReference type="PROSITE" id="PS51987">
    <property type="entry name" value="GS_CATALYTIC"/>
    <property type="match status" value="1"/>
</dbReference>
<evidence type="ECO:0000256" key="2">
    <source>
        <dbReference type="ARBA" id="ARBA00009897"/>
    </source>
</evidence>
<comment type="similarity">
    <text evidence="2 17 18">Belongs to the glutamine synthetase family.</text>
</comment>
<comment type="subcellular location">
    <subcellularLocation>
        <location evidence="1">Cytoplasm</location>
    </subcellularLocation>
</comment>
<evidence type="ECO:0000259" key="20">
    <source>
        <dbReference type="PROSITE" id="PS51987"/>
    </source>
</evidence>
<sequence length="443" mass="49186">MARYTREDIIRIVKEQNVEFIRMQFTDIFGQLKNVAITSGQIEKALNNQIMIDGSSIEGFTRIHESDQYLYPDLDSFVVLPWEPKGGRSARLICDVYNPNGTPFVGDPRHVLKAALERAAEMGYTFNVGPECEFFLFEVDADGKPTSKTGDEAGYFDLGPVDHGETTRRDICLALEEMGFEIEASHHEVAAGQHEIDFKYADALTAADNIMTFRMVVKTLAQHNGLHATFMPKPIFGINGSGMHTNMSLFKDGKNAFYDPADARGLSKEAYSFIAGLLAHVKGMTAVTNPLVNSYKRLVPGYEAPCYLAWSASNRSALIRIPAARGQSTRVELRCPDPACNPYLALALCLAAGLDGIEKDMTPPAEITENIFAMDAAARLANGIDNLPGSLEEAVYALESDELMAATLGEHIFPRYVEGKLKEWDAYRMQVSSWETERYMIKY</sequence>
<dbReference type="GO" id="GO:0005737">
    <property type="term" value="C:cytoplasm"/>
    <property type="evidence" value="ECO:0007669"/>
    <property type="project" value="UniProtKB-SubCell"/>
</dbReference>
<keyword evidence="5" id="KW-0963">Cytoplasm</keyword>
<dbReference type="InterPro" id="IPR014746">
    <property type="entry name" value="Gln_synth/guanido_kin_cat_dom"/>
</dbReference>
<proteinExistence type="inferred from homology"/>
<feature type="domain" description="GS catalytic" evidence="20">
    <location>
        <begin position="108"/>
        <end position="443"/>
    </location>
</feature>
<dbReference type="NCBIfam" id="TIGR00653">
    <property type="entry name" value="GlnA"/>
    <property type="match status" value="1"/>
</dbReference>
<name>A0A9D0ZG79_9FIRM</name>
<evidence type="ECO:0000256" key="12">
    <source>
        <dbReference type="ARBA" id="ARBA00030668"/>
    </source>
</evidence>
<protein>
    <recommendedName>
        <fullName evidence="4">Glutamine synthetase</fullName>
        <ecNumber evidence="3">6.3.1.2</ecNumber>
    </recommendedName>
    <alternativeName>
        <fullName evidence="12">Glutamate--ammonia ligase</fullName>
    </alternativeName>
    <alternativeName>
        <fullName evidence="11">Glutamine synthetase I alpha</fullName>
    </alternativeName>
</protein>
<evidence type="ECO:0000256" key="1">
    <source>
        <dbReference type="ARBA" id="ARBA00004496"/>
    </source>
</evidence>
<gene>
    <name evidence="21" type="primary">glnA</name>
    <name evidence="21" type="ORF">IAB77_10215</name>
</gene>
<feature type="binding site" evidence="14">
    <location>
        <position position="315"/>
    </location>
    <ligand>
        <name>L-glutamate</name>
        <dbReference type="ChEBI" id="CHEBI:29985"/>
    </ligand>
</feature>
<dbReference type="InterPro" id="IPR008146">
    <property type="entry name" value="Gln_synth_cat_dom"/>
</dbReference>
<dbReference type="GO" id="GO:0046872">
    <property type="term" value="F:metal ion binding"/>
    <property type="evidence" value="ECO:0007669"/>
    <property type="project" value="UniProtKB-KW"/>
</dbReference>
<dbReference type="InterPro" id="IPR036651">
    <property type="entry name" value="Gln_synt_N_sf"/>
</dbReference>
<evidence type="ECO:0000256" key="18">
    <source>
        <dbReference type="RuleBase" id="RU000384"/>
    </source>
</evidence>
<dbReference type="GO" id="GO:0006542">
    <property type="term" value="P:glutamine biosynthetic process"/>
    <property type="evidence" value="ECO:0007669"/>
    <property type="project" value="InterPro"/>
</dbReference>
<dbReference type="Pfam" id="PF00120">
    <property type="entry name" value="Gln-synt_C"/>
    <property type="match status" value="1"/>
</dbReference>
<reference evidence="21" key="2">
    <citation type="journal article" date="2021" name="PeerJ">
        <title>Extensive microbial diversity within the chicken gut microbiome revealed by metagenomics and culture.</title>
        <authorList>
            <person name="Gilroy R."/>
            <person name="Ravi A."/>
            <person name="Getino M."/>
            <person name="Pursley I."/>
            <person name="Horton D.L."/>
            <person name="Alikhan N.F."/>
            <person name="Baker D."/>
            <person name="Gharbi K."/>
            <person name="Hall N."/>
            <person name="Watson M."/>
            <person name="Adriaenssens E.M."/>
            <person name="Foster-Nyarko E."/>
            <person name="Jarju S."/>
            <person name="Secka A."/>
            <person name="Antonio M."/>
            <person name="Oren A."/>
            <person name="Chaudhuri R.R."/>
            <person name="La Ragione R."/>
            <person name="Hildebrand F."/>
            <person name="Pallen M.J."/>
        </authorList>
    </citation>
    <scope>NUCLEOTIDE SEQUENCE</scope>
    <source>
        <strain evidence="21">ChiBcolR7-354</strain>
    </source>
</reference>
<evidence type="ECO:0000256" key="8">
    <source>
        <dbReference type="ARBA" id="ARBA00022741"/>
    </source>
</evidence>
<dbReference type="PANTHER" id="PTHR43785:SF12">
    <property type="entry name" value="TYPE-1 GLUTAMINE SYNTHETASE 2"/>
    <property type="match status" value="1"/>
</dbReference>
<evidence type="ECO:0000256" key="14">
    <source>
        <dbReference type="PIRSR" id="PIRSR604809-1"/>
    </source>
</evidence>
<feature type="binding site" evidence="14">
    <location>
        <position position="297"/>
    </location>
    <ligand>
        <name>L-glutamate</name>
        <dbReference type="ChEBI" id="CHEBI:29985"/>
    </ligand>
</feature>
<feature type="binding site" evidence="14">
    <location>
        <begin position="239"/>
        <end position="240"/>
    </location>
    <ligand>
        <name>L-glutamate</name>
        <dbReference type="ChEBI" id="CHEBI:29985"/>
    </ligand>
</feature>
<dbReference type="EMBL" id="DVGA01000115">
    <property type="protein sequence ID" value="HIQ79616.1"/>
    <property type="molecule type" value="Genomic_DNA"/>
</dbReference>
<keyword evidence="10 16" id="KW-0460">Magnesium</keyword>
<evidence type="ECO:0000313" key="21">
    <source>
        <dbReference type="EMBL" id="HIQ79616.1"/>
    </source>
</evidence>
<feature type="binding site" evidence="15">
    <location>
        <position position="315"/>
    </location>
    <ligand>
        <name>ATP</name>
        <dbReference type="ChEBI" id="CHEBI:30616"/>
    </ligand>
</feature>
<evidence type="ECO:0000256" key="11">
    <source>
        <dbReference type="ARBA" id="ARBA00030136"/>
    </source>
</evidence>
<dbReference type="InterPro" id="IPR027303">
    <property type="entry name" value="Gln_synth_gly_rich_site"/>
</dbReference>
<dbReference type="FunFam" id="3.10.20.70:FF:000005">
    <property type="entry name" value="Glutamine synthetase"/>
    <property type="match status" value="1"/>
</dbReference>
<comment type="catalytic activity">
    <reaction evidence="13">
        <text>L-glutamate + NH4(+) + ATP = L-glutamine + ADP + phosphate + H(+)</text>
        <dbReference type="Rhea" id="RHEA:16169"/>
        <dbReference type="ChEBI" id="CHEBI:15378"/>
        <dbReference type="ChEBI" id="CHEBI:28938"/>
        <dbReference type="ChEBI" id="CHEBI:29985"/>
        <dbReference type="ChEBI" id="CHEBI:30616"/>
        <dbReference type="ChEBI" id="CHEBI:43474"/>
        <dbReference type="ChEBI" id="CHEBI:58359"/>
        <dbReference type="ChEBI" id="CHEBI:456216"/>
        <dbReference type="EC" id="6.3.1.2"/>
    </reaction>
</comment>
<organism evidence="21 22">
    <name type="scientific">Candidatus Scatomorpha intestinavium</name>
    <dbReference type="NCBI Taxonomy" id="2840922"/>
    <lineage>
        <taxon>Bacteria</taxon>
        <taxon>Bacillati</taxon>
        <taxon>Bacillota</taxon>
        <taxon>Clostridia</taxon>
        <taxon>Eubacteriales</taxon>
        <taxon>Candidatus Scatomorpha</taxon>
    </lineage>
</organism>
<dbReference type="SMART" id="SM01230">
    <property type="entry name" value="Gln-synt_C"/>
    <property type="match status" value="1"/>
</dbReference>
<evidence type="ECO:0000256" key="15">
    <source>
        <dbReference type="PIRSR" id="PIRSR604809-2"/>
    </source>
</evidence>
<keyword evidence="8 15" id="KW-0547">Nucleotide-binding</keyword>
<dbReference type="Gene3D" id="3.30.590.10">
    <property type="entry name" value="Glutamine synthetase/guanido kinase, catalytic domain"/>
    <property type="match status" value="1"/>
</dbReference>
<feature type="binding site" evidence="14">
    <location>
        <position position="334"/>
    </location>
    <ligand>
        <name>L-glutamate</name>
        <dbReference type="ChEBI" id="CHEBI:29985"/>
    </ligand>
</feature>
<dbReference type="SUPFAM" id="SSF55931">
    <property type="entry name" value="Glutamine synthetase/guanido kinase"/>
    <property type="match status" value="1"/>
</dbReference>
<dbReference type="PROSITE" id="PS00181">
    <property type="entry name" value="GLNA_ATP"/>
    <property type="match status" value="1"/>
</dbReference>
<feature type="binding site" evidence="16">
    <location>
        <position position="131"/>
    </location>
    <ligand>
        <name>Mg(2+)</name>
        <dbReference type="ChEBI" id="CHEBI:18420"/>
        <label>1</label>
    </ligand>
</feature>
<feature type="domain" description="GS beta-grasp" evidence="19">
    <location>
        <begin position="16"/>
        <end position="101"/>
    </location>
</feature>
<evidence type="ECO:0000256" key="7">
    <source>
        <dbReference type="ARBA" id="ARBA00022723"/>
    </source>
</evidence>
<dbReference type="SUPFAM" id="SSF54368">
    <property type="entry name" value="Glutamine synthetase, N-terminal domain"/>
    <property type="match status" value="1"/>
</dbReference>
<keyword evidence="9 15" id="KW-0067">ATP-binding</keyword>
<dbReference type="InterPro" id="IPR008147">
    <property type="entry name" value="Gln_synt_N"/>
</dbReference>
<evidence type="ECO:0000256" key="6">
    <source>
        <dbReference type="ARBA" id="ARBA00022598"/>
    </source>
</evidence>
<dbReference type="GO" id="GO:0005524">
    <property type="term" value="F:ATP binding"/>
    <property type="evidence" value="ECO:0007669"/>
    <property type="project" value="UniProtKB-KW"/>
</dbReference>
<evidence type="ECO:0000256" key="5">
    <source>
        <dbReference type="ARBA" id="ARBA00022490"/>
    </source>
</evidence>
<comment type="caution">
    <text evidence="21">The sequence shown here is derived from an EMBL/GenBank/DDBJ whole genome shotgun (WGS) entry which is preliminary data.</text>
</comment>
<evidence type="ECO:0000256" key="3">
    <source>
        <dbReference type="ARBA" id="ARBA00012937"/>
    </source>
</evidence>
<dbReference type="PANTHER" id="PTHR43785">
    <property type="entry name" value="GAMMA-GLUTAMYLPUTRESCINE SYNTHETASE"/>
    <property type="match status" value="1"/>
</dbReference>
<evidence type="ECO:0000256" key="16">
    <source>
        <dbReference type="PIRSR" id="PIRSR604809-3"/>
    </source>
</evidence>
<evidence type="ECO:0000256" key="17">
    <source>
        <dbReference type="PROSITE-ProRule" id="PRU01330"/>
    </source>
</evidence>
<feature type="binding site" evidence="14">
    <location>
        <position position="303"/>
    </location>
    <ligand>
        <name>L-glutamate</name>
        <dbReference type="ChEBI" id="CHEBI:29985"/>
    </ligand>
</feature>
<dbReference type="InterPro" id="IPR004809">
    <property type="entry name" value="Gln_synth_I"/>
</dbReference>
<feature type="binding site" evidence="16">
    <location>
        <position position="188"/>
    </location>
    <ligand>
        <name>Mg(2+)</name>
        <dbReference type="ChEBI" id="CHEBI:18420"/>
        <label>1</label>
    </ligand>
</feature>
<comment type="cofactor">
    <cofactor evidence="16">
        <name>Mg(2+)</name>
        <dbReference type="ChEBI" id="CHEBI:18420"/>
    </cofactor>
    <text evidence="16">Binds 2 Mg(2+) ions per subunit.</text>
</comment>
<dbReference type="Proteomes" id="UP000824262">
    <property type="component" value="Unassembled WGS sequence"/>
</dbReference>
<feature type="binding site" evidence="16">
    <location>
        <position position="244"/>
    </location>
    <ligand>
        <name>Mg(2+)</name>
        <dbReference type="ChEBI" id="CHEBI:18420"/>
        <label>1</label>
    </ligand>
</feature>
<evidence type="ECO:0000256" key="9">
    <source>
        <dbReference type="ARBA" id="ARBA00022840"/>
    </source>
</evidence>
<feature type="binding site" evidence="15">
    <location>
        <position position="183"/>
    </location>
    <ligand>
        <name>ATP</name>
        <dbReference type="ChEBI" id="CHEBI:30616"/>
    </ligand>
</feature>
<evidence type="ECO:0000256" key="10">
    <source>
        <dbReference type="ARBA" id="ARBA00022842"/>
    </source>
</evidence>
<feature type="binding site" evidence="16">
    <location>
        <position position="332"/>
    </location>
    <ligand>
        <name>Mg(2+)</name>
        <dbReference type="ChEBI" id="CHEBI:18420"/>
        <label>1</label>
    </ligand>
</feature>
<evidence type="ECO:0000259" key="19">
    <source>
        <dbReference type="PROSITE" id="PS51986"/>
    </source>
</evidence>
<feature type="binding site" evidence="15">
    <location>
        <begin position="198"/>
        <end position="200"/>
    </location>
    <ligand>
        <name>ATP</name>
        <dbReference type="ChEBI" id="CHEBI:30616"/>
    </ligand>
</feature>
<keyword evidence="7 16" id="KW-0479">Metal-binding</keyword>
<evidence type="ECO:0000256" key="13">
    <source>
        <dbReference type="ARBA" id="ARBA00049436"/>
    </source>
</evidence>
<dbReference type="PROSITE" id="PS51986">
    <property type="entry name" value="GS_BETA_GRASP"/>
    <property type="match status" value="1"/>
</dbReference>
<evidence type="ECO:0000256" key="4">
    <source>
        <dbReference type="ARBA" id="ARBA00021364"/>
    </source>
</evidence>
<feature type="binding site" evidence="16">
    <location>
        <position position="195"/>
    </location>
    <ligand>
        <name>Mg(2+)</name>
        <dbReference type="ChEBI" id="CHEBI:18420"/>
        <label>1</label>
    </ligand>
</feature>
<accession>A0A9D0ZG79</accession>
<dbReference type="FunFam" id="3.30.590.10:FF:000003">
    <property type="entry name" value="Glutamine synthetase 2"/>
    <property type="match status" value="1"/>
</dbReference>
<dbReference type="Pfam" id="PF03951">
    <property type="entry name" value="Gln-synt_N"/>
    <property type="match status" value="1"/>
</dbReference>
<evidence type="ECO:0000313" key="22">
    <source>
        <dbReference type="Proteomes" id="UP000824262"/>
    </source>
</evidence>
<dbReference type="AlphaFoldDB" id="A0A9D0ZG79"/>
<dbReference type="EC" id="6.3.1.2" evidence="3"/>
<keyword evidence="6 21" id="KW-0436">Ligase</keyword>
<dbReference type="GO" id="GO:0004356">
    <property type="term" value="F:glutamine synthetase activity"/>
    <property type="evidence" value="ECO:0007669"/>
    <property type="project" value="UniProtKB-EC"/>
</dbReference>
<dbReference type="Gene3D" id="3.10.20.70">
    <property type="entry name" value="Glutamine synthetase, N-terminal domain"/>
    <property type="match status" value="1"/>
</dbReference>